<name>A0A9N8EXP6_9STRA</name>
<dbReference type="InterPro" id="IPR038508">
    <property type="entry name" value="ArfGAP_dom_sf"/>
</dbReference>
<evidence type="ECO:0000259" key="7">
    <source>
        <dbReference type="PROSITE" id="PS50115"/>
    </source>
</evidence>
<keyword evidence="1" id="KW-0343">GTPase activation</keyword>
<evidence type="ECO:0000313" key="9">
    <source>
        <dbReference type="Proteomes" id="UP001153069"/>
    </source>
</evidence>
<dbReference type="PRINTS" id="PR00405">
    <property type="entry name" value="REVINTRACTNG"/>
</dbReference>
<dbReference type="Pfam" id="PF01412">
    <property type="entry name" value="ArfGap"/>
    <property type="match status" value="1"/>
</dbReference>
<dbReference type="InterPro" id="IPR001164">
    <property type="entry name" value="ArfGAP_dom"/>
</dbReference>
<feature type="compositionally biased region" description="Basic residues" evidence="6">
    <location>
        <begin position="399"/>
        <end position="424"/>
    </location>
</feature>
<sequence length="533" mass="58476">MATLSYYGYPDELQSEKSLLDASFSIESLLDESDSSNGTEILSPEDYAKLKKLPGNDVCIDCGLPEYTEWASVSFGILFCSQCSGVHRSLGANFSVVKSITRDKWSREEMTIMKNGGNERFQAYLDLIGSDFTALSAQERYTSPAAIEYRHELSRIAELESSFSILPHDFRQEDITGRNIQCAHTLSVRRKGSEAPLDASLPKLDSKSHYEISLLGDLDGNDSGSFFNELAGGAEESSSLESPKSDKIEHLLRNAEPQGWFPSLASRSRANTEDSNSSFVSRSRSNTGEGTNAMLACENAENTRPVLSASDSVRSLMGLMGLVRNPSLEPEVSAKVHQCLEQDMEKQSERYQRKASSTAPTVTYLGRQYDAEARTETRAPLSPKPTHQMQGAHVSPRPTPKKKVIHSTPRRTKSGTNRLLKKTIGKTPHERSTSSDGEGTPSFARAMGLGWSSLSLLDTEDSEDSEDHMDYLRDLNDSSFSTLKAALRNQGVVTSMGLNEKVHKVAASCGLQPENPVLQAAMQPLSSVEPQPI</sequence>
<dbReference type="Proteomes" id="UP001153069">
    <property type="component" value="Unassembled WGS sequence"/>
</dbReference>
<feature type="domain" description="Arf-GAP" evidence="7">
    <location>
        <begin position="44"/>
        <end position="163"/>
    </location>
</feature>
<dbReference type="GO" id="GO:0030100">
    <property type="term" value="P:regulation of endocytosis"/>
    <property type="evidence" value="ECO:0007669"/>
    <property type="project" value="TreeGrafter"/>
</dbReference>
<dbReference type="PANTHER" id="PTHR46395">
    <property type="entry name" value="ADP-RIBOSYLATION FACTOR GTPASE-ACTIVATING PROTEIN 1"/>
    <property type="match status" value="1"/>
</dbReference>
<evidence type="ECO:0000256" key="4">
    <source>
        <dbReference type="ARBA" id="ARBA00022833"/>
    </source>
</evidence>
<feature type="region of interest" description="Disordered" evidence="6">
    <location>
        <begin position="373"/>
        <end position="444"/>
    </location>
</feature>
<evidence type="ECO:0000313" key="8">
    <source>
        <dbReference type="EMBL" id="CAB9526655.1"/>
    </source>
</evidence>
<evidence type="ECO:0000256" key="2">
    <source>
        <dbReference type="ARBA" id="ARBA00022723"/>
    </source>
</evidence>
<organism evidence="8 9">
    <name type="scientific">Seminavis robusta</name>
    <dbReference type="NCBI Taxonomy" id="568900"/>
    <lineage>
        <taxon>Eukaryota</taxon>
        <taxon>Sar</taxon>
        <taxon>Stramenopiles</taxon>
        <taxon>Ochrophyta</taxon>
        <taxon>Bacillariophyta</taxon>
        <taxon>Bacillariophyceae</taxon>
        <taxon>Bacillariophycidae</taxon>
        <taxon>Naviculales</taxon>
        <taxon>Naviculaceae</taxon>
        <taxon>Seminavis</taxon>
    </lineage>
</organism>
<dbReference type="SMART" id="SM00105">
    <property type="entry name" value="ArfGap"/>
    <property type="match status" value="1"/>
</dbReference>
<dbReference type="SUPFAM" id="SSF57863">
    <property type="entry name" value="ArfGap/RecO-like zinc finger"/>
    <property type="match status" value="1"/>
</dbReference>
<comment type="caution">
    <text evidence="8">The sequence shown here is derived from an EMBL/GenBank/DDBJ whole genome shotgun (WGS) entry which is preliminary data.</text>
</comment>
<keyword evidence="9" id="KW-1185">Reference proteome</keyword>
<dbReference type="AlphaFoldDB" id="A0A9N8EXP6"/>
<dbReference type="OrthoDB" id="10266696at2759"/>
<feature type="region of interest" description="Disordered" evidence="6">
    <location>
        <begin position="262"/>
        <end position="290"/>
    </location>
</feature>
<keyword evidence="2" id="KW-0479">Metal-binding</keyword>
<feature type="compositionally biased region" description="Low complexity" evidence="6">
    <location>
        <begin position="275"/>
        <end position="286"/>
    </location>
</feature>
<keyword evidence="4" id="KW-0862">Zinc</keyword>
<dbReference type="InterPro" id="IPR037278">
    <property type="entry name" value="ARFGAP/RecO"/>
</dbReference>
<proteinExistence type="predicted"/>
<keyword evidence="3 5" id="KW-0863">Zinc-finger</keyword>
<evidence type="ECO:0000256" key="3">
    <source>
        <dbReference type="ARBA" id="ARBA00022771"/>
    </source>
</evidence>
<dbReference type="GO" id="GO:0008270">
    <property type="term" value="F:zinc ion binding"/>
    <property type="evidence" value="ECO:0007669"/>
    <property type="project" value="UniProtKB-KW"/>
</dbReference>
<dbReference type="EMBL" id="CAICTM010001862">
    <property type="protein sequence ID" value="CAB9526655.1"/>
    <property type="molecule type" value="Genomic_DNA"/>
</dbReference>
<evidence type="ECO:0000256" key="6">
    <source>
        <dbReference type="SAM" id="MobiDB-lite"/>
    </source>
</evidence>
<dbReference type="Gene3D" id="1.10.220.150">
    <property type="entry name" value="Arf GTPase activating protein"/>
    <property type="match status" value="1"/>
</dbReference>
<dbReference type="GO" id="GO:0005096">
    <property type="term" value="F:GTPase activator activity"/>
    <property type="evidence" value="ECO:0007669"/>
    <property type="project" value="UniProtKB-KW"/>
</dbReference>
<evidence type="ECO:0000256" key="5">
    <source>
        <dbReference type="PROSITE-ProRule" id="PRU00288"/>
    </source>
</evidence>
<evidence type="ECO:0000256" key="1">
    <source>
        <dbReference type="ARBA" id="ARBA00022468"/>
    </source>
</evidence>
<dbReference type="GO" id="GO:0000139">
    <property type="term" value="C:Golgi membrane"/>
    <property type="evidence" value="ECO:0007669"/>
    <property type="project" value="TreeGrafter"/>
</dbReference>
<accession>A0A9N8EXP6</accession>
<gene>
    <name evidence="8" type="ORF">SEMRO_1864_G302370.1</name>
</gene>
<dbReference type="GO" id="GO:0032012">
    <property type="term" value="P:regulation of ARF protein signal transduction"/>
    <property type="evidence" value="ECO:0007669"/>
    <property type="project" value="TreeGrafter"/>
</dbReference>
<reference evidence="8" key="1">
    <citation type="submission" date="2020-06" db="EMBL/GenBank/DDBJ databases">
        <authorList>
            <consortium name="Plant Systems Biology data submission"/>
        </authorList>
    </citation>
    <scope>NUCLEOTIDE SEQUENCE</scope>
    <source>
        <strain evidence="8">D6</strain>
    </source>
</reference>
<dbReference type="PANTHER" id="PTHR46395:SF1">
    <property type="entry name" value="ADP-RIBOSYLATION FACTOR GTPASE-ACTIVATING PROTEIN 1"/>
    <property type="match status" value="1"/>
</dbReference>
<protein>
    <submittedName>
        <fullName evidence="8">With coiled-coil, ANK repeat and PH domain-containing protein</fullName>
    </submittedName>
</protein>
<dbReference type="PROSITE" id="PS50115">
    <property type="entry name" value="ARFGAP"/>
    <property type="match status" value="1"/>
</dbReference>